<sequence length="258" mass="29673">MRIAYASDLHLELDASITMTGLSTVDVLVLAGDVDTMPEYYTEFLRKLRRIYDGPVIFVLGNHEYYDGIFPDDRQKYREAIAHDRQAFLLENESILLGAVRFLGATLWTDFAEGKQKHSCQRMMSDFEVIYDGQALQTGISGSITPEAILKVHRDSIVWMDEQFTQNPHQGPTVVITHHAPSYRSQHPRFAGSPISGGFCSDQEQRIQRWQPELWIHGHVHDPMDYRIGKTRVICNPWGYPDEGNERIYRIAEVETYP</sequence>
<dbReference type="EMBL" id="JABELD010000017">
    <property type="protein sequence ID" value="MBU2737722.1"/>
    <property type="molecule type" value="Genomic_DNA"/>
</dbReference>
<dbReference type="PANTHER" id="PTHR37844:SF2">
    <property type="entry name" value="SER_THR PROTEIN PHOSPHATASE SUPERFAMILY (AFU_ORTHOLOGUE AFUA_1G14840)"/>
    <property type="match status" value="1"/>
</dbReference>
<dbReference type="RefSeq" id="WP_215862759.1">
    <property type="nucleotide sequence ID" value="NZ_JABELD010000017.1"/>
</dbReference>
<evidence type="ECO:0000313" key="3">
    <source>
        <dbReference type="Proteomes" id="UP001197028"/>
    </source>
</evidence>
<reference evidence="2 3" key="1">
    <citation type="journal article" date="2021" name="ISME J.">
        <title>Genomic evolution of the class Acidithiobacillia: deep-branching Proteobacteria living in extreme acidic conditions.</title>
        <authorList>
            <person name="Moya-Beltran A."/>
            <person name="Beard S."/>
            <person name="Rojas-Villalobos C."/>
            <person name="Issotta F."/>
            <person name="Gallardo Y."/>
            <person name="Ulloa R."/>
            <person name="Giaveno A."/>
            <person name="Degli Esposti M."/>
            <person name="Johnson D.B."/>
            <person name="Quatrini R."/>
        </authorList>
    </citation>
    <scope>NUCLEOTIDE SEQUENCE [LARGE SCALE GENOMIC DNA]</scope>
    <source>
        <strain evidence="2 3">ATCC 19703</strain>
    </source>
</reference>
<dbReference type="PANTHER" id="PTHR37844">
    <property type="entry name" value="SER/THR PROTEIN PHOSPHATASE SUPERFAMILY (AFU_ORTHOLOGUE AFUA_1G14840)"/>
    <property type="match status" value="1"/>
</dbReference>
<comment type="caution">
    <text evidence="2">The sequence shown here is derived from an EMBL/GenBank/DDBJ whole genome shotgun (WGS) entry which is preliminary data.</text>
</comment>
<protein>
    <submittedName>
        <fullName evidence="2">Phosphatase</fullName>
    </submittedName>
</protein>
<feature type="domain" description="Calcineurin-like phosphoesterase" evidence="1">
    <location>
        <begin position="1"/>
        <end position="223"/>
    </location>
</feature>
<evidence type="ECO:0000313" key="2">
    <source>
        <dbReference type="EMBL" id="MBU2737722.1"/>
    </source>
</evidence>
<accession>A0ABS5ZM96</accession>
<dbReference type="InterPro" id="IPR004843">
    <property type="entry name" value="Calcineurin-like_PHP"/>
</dbReference>
<keyword evidence="3" id="KW-1185">Reference proteome</keyword>
<name>A0ABS5ZM96_9PROT</name>
<dbReference type="InterPro" id="IPR029052">
    <property type="entry name" value="Metallo-depent_PP-like"/>
</dbReference>
<dbReference type="Gene3D" id="3.60.21.10">
    <property type="match status" value="1"/>
</dbReference>
<evidence type="ECO:0000259" key="1">
    <source>
        <dbReference type="Pfam" id="PF00149"/>
    </source>
</evidence>
<dbReference type="Pfam" id="PF00149">
    <property type="entry name" value="Metallophos"/>
    <property type="match status" value="1"/>
</dbReference>
<dbReference type="SUPFAM" id="SSF56300">
    <property type="entry name" value="Metallo-dependent phosphatases"/>
    <property type="match status" value="1"/>
</dbReference>
<proteinExistence type="predicted"/>
<gene>
    <name evidence="2" type="ORF">HJG40_02645</name>
</gene>
<organism evidence="2 3">
    <name type="scientific">Acidithiobacillus concretivorus</name>
    <dbReference type="NCBI Taxonomy" id="3063952"/>
    <lineage>
        <taxon>Bacteria</taxon>
        <taxon>Pseudomonadati</taxon>
        <taxon>Pseudomonadota</taxon>
        <taxon>Acidithiobacillia</taxon>
        <taxon>Acidithiobacillales</taxon>
        <taxon>Acidithiobacillaceae</taxon>
        <taxon>Acidithiobacillus</taxon>
    </lineage>
</organism>
<dbReference type="Proteomes" id="UP001197028">
    <property type="component" value="Unassembled WGS sequence"/>
</dbReference>